<dbReference type="AlphaFoldDB" id="A0AAN7R5R3"/>
<dbReference type="Proteomes" id="UP001346149">
    <property type="component" value="Unassembled WGS sequence"/>
</dbReference>
<name>A0AAN7R5R3_TRANT</name>
<evidence type="ECO:0000313" key="2">
    <source>
        <dbReference type="Proteomes" id="UP001346149"/>
    </source>
</evidence>
<dbReference type="EMBL" id="JAXQNO010000008">
    <property type="protein sequence ID" value="KAK4792964.1"/>
    <property type="molecule type" value="Genomic_DNA"/>
</dbReference>
<organism evidence="1 2">
    <name type="scientific">Trapa natans</name>
    <name type="common">Water chestnut</name>
    <dbReference type="NCBI Taxonomy" id="22666"/>
    <lineage>
        <taxon>Eukaryota</taxon>
        <taxon>Viridiplantae</taxon>
        <taxon>Streptophyta</taxon>
        <taxon>Embryophyta</taxon>
        <taxon>Tracheophyta</taxon>
        <taxon>Spermatophyta</taxon>
        <taxon>Magnoliopsida</taxon>
        <taxon>eudicotyledons</taxon>
        <taxon>Gunneridae</taxon>
        <taxon>Pentapetalae</taxon>
        <taxon>rosids</taxon>
        <taxon>malvids</taxon>
        <taxon>Myrtales</taxon>
        <taxon>Lythraceae</taxon>
        <taxon>Trapa</taxon>
    </lineage>
</organism>
<comment type="caution">
    <text evidence="1">The sequence shown here is derived from an EMBL/GenBank/DDBJ whole genome shotgun (WGS) entry which is preliminary data.</text>
</comment>
<proteinExistence type="predicted"/>
<keyword evidence="2" id="KW-1185">Reference proteome</keyword>
<sequence>MRTRLIVCTWREPSKGFVFPDSAPFYQLLGVGAKFTVAIAPFAAKTRRFVSLLFVAFQGWVIDLLDSRMPPLESPTVSSLYFHYNNFIPTNMYALLGFSGFPDSDLAVRETPWQRVFFG</sequence>
<protein>
    <submittedName>
        <fullName evidence="1">Uncharacterized protein</fullName>
    </submittedName>
</protein>
<accession>A0AAN7R5R3</accession>
<reference evidence="1 2" key="1">
    <citation type="journal article" date="2023" name="Hortic Res">
        <title>Pangenome of water caltrop reveals structural variations and asymmetric subgenome divergence after allopolyploidization.</title>
        <authorList>
            <person name="Zhang X."/>
            <person name="Chen Y."/>
            <person name="Wang L."/>
            <person name="Yuan Y."/>
            <person name="Fang M."/>
            <person name="Shi L."/>
            <person name="Lu R."/>
            <person name="Comes H.P."/>
            <person name="Ma Y."/>
            <person name="Chen Y."/>
            <person name="Huang G."/>
            <person name="Zhou Y."/>
            <person name="Zheng Z."/>
            <person name="Qiu Y."/>
        </authorList>
    </citation>
    <scope>NUCLEOTIDE SEQUENCE [LARGE SCALE GENOMIC DNA]</scope>
    <source>
        <strain evidence="1">F231</strain>
    </source>
</reference>
<evidence type="ECO:0000313" key="1">
    <source>
        <dbReference type="EMBL" id="KAK4792964.1"/>
    </source>
</evidence>
<gene>
    <name evidence="1" type="ORF">SAY86_023399</name>
</gene>